<proteinExistence type="inferred from homology"/>
<reference evidence="4 5" key="1">
    <citation type="journal article" date="2021" name="ISME Commun">
        <title>Automated analysis of genomic sequences facilitates high-throughput and comprehensive description of bacteria.</title>
        <authorList>
            <person name="Hitch T.C.A."/>
        </authorList>
    </citation>
    <scope>NUCLEOTIDE SEQUENCE [LARGE SCALE GENOMIC DNA]</scope>
    <source>
        <strain evidence="4 5">H2_18</strain>
    </source>
</reference>
<accession>A0ABT2T7F2</accession>
<dbReference type="InterPro" id="IPR037143">
    <property type="entry name" value="4-PPantetheinyl_Trfase_dom_sf"/>
</dbReference>
<comment type="similarity">
    <text evidence="1">Belongs to the P-Pant transferase superfamily. Gsp/Sfp/HetI/AcpT family.</text>
</comment>
<dbReference type="InterPro" id="IPR050559">
    <property type="entry name" value="P-Pant_transferase_sf"/>
</dbReference>
<dbReference type="PANTHER" id="PTHR12215">
    <property type="entry name" value="PHOSPHOPANTETHEINE TRANSFERASE"/>
    <property type="match status" value="1"/>
</dbReference>
<dbReference type="Gene3D" id="3.90.470.20">
    <property type="entry name" value="4'-phosphopantetheinyl transferase domain"/>
    <property type="match status" value="1"/>
</dbReference>
<dbReference type="RefSeq" id="WP_059067616.1">
    <property type="nucleotide sequence ID" value="NZ_JAOQJX010000001.1"/>
</dbReference>
<keyword evidence="2 4" id="KW-0808">Transferase</keyword>
<organism evidence="4 5">
    <name type="scientific">Faecalicatena acetigenes</name>
    <dbReference type="NCBI Taxonomy" id="2981790"/>
    <lineage>
        <taxon>Bacteria</taxon>
        <taxon>Bacillati</taxon>
        <taxon>Bacillota</taxon>
        <taxon>Clostridia</taxon>
        <taxon>Lachnospirales</taxon>
        <taxon>Lachnospiraceae</taxon>
        <taxon>Faecalicatena</taxon>
    </lineage>
</organism>
<evidence type="ECO:0000256" key="1">
    <source>
        <dbReference type="ARBA" id="ARBA00010990"/>
    </source>
</evidence>
<dbReference type="Proteomes" id="UP001652394">
    <property type="component" value="Unassembled WGS sequence"/>
</dbReference>
<protein>
    <submittedName>
        <fullName evidence="4">4'-phosphopantetheinyl transferase superfamily protein</fullName>
    </submittedName>
</protein>
<name>A0ABT2T7F2_9FIRM</name>
<dbReference type="PANTHER" id="PTHR12215:SF10">
    <property type="entry name" value="L-AMINOADIPATE-SEMIALDEHYDE DEHYDROGENASE-PHOSPHOPANTETHEINYL TRANSFERASE"/>
    <property type="match status" value="1"/>
</dbReference>
<dbReference type="InterPro" id="IPR008278">
    <property type="entry name" value="4-PPantetheinyl_Trfase_dom"/>
</dbReference>
<evidence type="ECO:0000313" key="4">
    <source>
        <dbReference type="EMBL" id="MCU6746194.1"/>
    </source>
</evidence>
<dbReference type="SUPFAM" id="SSF56214">
    <property type="entry name" value="4'-phosphopantetheinyl transferase"/>
    <property type="match status" value="1"/>
</dbReference>
<dbReference type="EMBL" id="JAOQJX010000001">
    <property type="protein sequence ID" value="MCU6746194.1"/>
    <property type="molecule type" value="Genomic_DNA"/>
</dbReference>
<gene>
    <name evidence="4" type="ORF">OCV51_00715</name>
</gene>
<comment type="caution">
    <text evidence="4">The sequence shown here is derived from an EMBL/GenBank/DDBJ whole genome shotgun (WGS) entry which is preliminary data.</text>
</comment>
<evidence type="ECO:0000259" key="3">
    <source>
        <dbReference type="Pfam" id="PF01648"/>
    </source>
</evidence>
<sequence>MVRAWAADIRSLLEEERYRKYYEELPAFRQEKADRMKRKLNKAQSVGVWALWEKIKTEYGLSQNSAFNFSHSGFWVMCAAEMEGNANVQVGCDIEQIRKADLQMASRFFCPSEYKRILEAVCEKEEDTVFCRYWVLKESFMKATGRGMGLALNAFEIVLDDPPRLVKKPEAFHKPYYYREYETEGEAYRMAVCSTQEEIDSKIHMEFRL</sequence>
<dbReference type="Pfam" id="PF01648">
    <property type="entry name" value="ACPS"/>
    <property type="match status" value="1"/>
</dbReference>
<feature type="domain" description="4'-phosphopantetheinyl transferase" evidence="3">
    <location>
        <begin position="89"/>
        <end position="193"/>
    </location>
</feature>
<evidence type="ECO:0000313" key="5">
    <source>
        <dbReference type="Proteomes" id="UP001652394"/>
    </source>
</evidence>
<dbReference type="GO" id="GO:0016740">
    <property type="term" value="F:transferase activity"/>
    <property type="evidence" value="ECO:0007669"/>
    <property type="project" value="UniProtKB-KW"/>
</dbReference>
<keyword evidence="5" id="KW-1185">Reference proteome</keyword>
<evidence type="ECO:0000256" key="2">
    <source>
        <dbReference type="ARBA" id="ARBA00022679"/>
    </source>
</evidence>